<feature type="region of interest" description="Disordered" evidence="1">
    <location>
        <begin position="1"/>
        <end position="47"/>
    </location>
</feature>
<evidence type="ECO:0000256" key="1">
    <source>
        <dbReference type="SAM" id="MobiDB-lite"/>
    </source>
</evidence>
<gene>
    <name evidence="2" type="ORF">EYF80_065775</name>
</gene>
<proteinExistence type="predicted"/>
<reference evidence="2 3" key="1">
    <citation type="submission" date="2019-03" db="EMBL/GenBank/DDBJ databases">
        <title>First draft genome of Liparis tanakae, snailfish: a comprehensive survey of snailfish specific genes.</title>
        <authorList>
            <person name="Kim W."/>
            <person name="Song I."/>
            <person name="Jeong J.-H."/>
            <person name="Kim D."/>
            <person name="Kim S."/>
            <person name="Ryu S."/>
            <person name="Song J.Y."/>
            <person name="Lee S.K."/>
        </authorList>
    </citation>
    <scope>NUCLEOTIDE SEQUENCE [LARGE SCALE GENOMIC DNA]</scope>
    <source>
        <tissue evidence="2">Muscle</tissue>
    </source>
</reference>
<accession>A0A4Z2E6Z1</accession>
<keyword evidence="3" id="KW-1185">Reference proteome</keyword>
<dbReference type="AlphaFoldDB" id="A0A4Z2E6Z1"/>
<comment type="caution">
    <text evidence="2">The sequence shown here is derived from an EMBL/GenBank/DDBJ whole genome shotgun (WGS) entry which is preliminary data.</text>
</comment>
<sequence>MADTEKKMADTEKKMADTEKKMADTEKKMADTGRPPAGSLHRHGEEAQITKSMALLLKSLEDAVRRRPKEVFGFPADSPPADGRI</sequence>
<organism evidence="2 3">
    <name type="scientific">Liparis tanakae</name>
    <name type="common">Tanaka's snailfish</name>
    <dbReference type="NCBI Taxonomy" id="230148"/>
    <lineage>
        <taxon>Eukaryota</taxon>
        <taxon>Metazoa</taxon>
        <taxon>Chordata</taxon>
        <taxon>Craniata</taxon>
        <taxon>Vertebrata</taxon>
        <taxon>Euteleostomi</taxon>
        <taxon>Actinopterygii</taxon>
        <taxon>Neopterygii</taxon>
        <taxon>Teleostei</taxon>
        <taxon>Neoteleostei</taxon>
        <taxon>Acanthomorphata</taxon>
        <taxon>Eupercaria</taxon>
        <taxon>Perciformes</taxon>
        <taxon>Cottioidei</taxon>
        <taxon>Cottales</taxon>
        <taxon>Liparidae</taxon>
        <taxon>Liparis</taxon>
    </lineage>
</organism>
<protein>
    <submittedName>
        <fullName evidence="2">Uncharacterized protein</fullName>
    </submittedName>
</protein>
<dbReference type="EMBL" id="SRLO01016423">
    <property type="protein sequence ID" value="TNN24102.1"/>
    <property type="molecule type" value="Genomic_DNA"/>
</dbReference>
<dbReference type="Proteomes" id="UP000314294">
    <property type="component" value="Unassembled WGS sequence"/>
</dbReference>
<name>A0A4Z2E6Z1_9TELE</name>
<evidence type="ECO:0000313" key="3">
    <source>
        <dbReference type="Proteomes" id="UP000314294"/>
    </source>
</evidence>
<evidence type="ECO:0000313" key="2">
    <source>
        <dbReference type="EMBL" id="TNN24102.1"/>
    </source>
</evidence>
<feature type="compositionally biased region" description="Basic and acidic residues" evidence="1">
    <location>
        <begin position="1"/>
        <end position="31"/>
    </location>
</feature>